<dbReference type="EMBL" id="DWWJ01000200">
    <property type="protein sequence ID" value="HJC41988.1"/>
    <property type="molecule type" value="Genomic_DNA"/>
</dbReference>
<sequence length="379" mass="39681">MKGKIAVAVCAAGALLCASVALAVGGSAEDPLISKSYIDGEYTTQTLAKAEERIAQSHDALYQEAAAGLKTVYDTYAARVGGGTGTYHSAFTDLRVKEGDQIQVSAGSGFLLLAGSADLSCTGNKTIDLSSGWEKGTGALETGRRYLVSEDTVATLTVTSPTAVLSLEGYHTLTESSSTDYNALADALRTLGLFQGSGTGYGSGYDLEAAPTRIQGLILFLRLIGEEEAALASTAACPFTDVPDWCRPYVAYAYAQGYTKGMDEEGGIFGTNDTLTAGQYVTFLLRALGYRDSGEAPDFTWDTALERAVELGVLTPGEEAMLTSETFLRAQVVYLSYFALDAPCQDGSGTLLERLVSGGILDGAVASVVRSGVEVSRLP</sequence>
<proteinExistence type="predicted"/>
<evidence type="ECO:0000313" key="4">
    <source>
        <dbReference type="EMBL" id="HJC41988.1"/>
    </source>
</evidence>
<keyword evidence="2" id="KW-0732">Signal</keyword>
<name>A0A9D2P413_9FIRM</name>
<reference evidence="4" key="2">
    <citation type="submission" date="2021-04" db="EMBL/GenBank/DDBJ databases">
        <authorList>
            <person name="Gilroy R."/>
        </authorList>
    </citation>
    <scope>NUCLEOTIDE SEQUENCE</scope>
    <source>
        <strain evidence="4">CHK186-1790</strain>
    </source>
</reference>
<feature type="signal peptide" evidence="2">
    <location>
        <begin position="1"/>
        <end position="23"/>
    </location>
</feature>
<evidence type="ECO:0000256" key="1">
    <source>
        <dbReference type="ARBA" id="ARBA00022737"/>
    </source>
</evidence>
<dbReference type="AlphaFoldDB" id="A0A9D2P413"/>
<dbReference type="PROSITE" id="PS51272">
    <property type="entry name" value="SLH"/>
    <property type="match status" value="1"/>
</dbReference>
<evidence type="ECO:0000256" key="2">
    <source>
        <dbReference type="SAM" id="SignalP"/>
    </source>
</evidence>
<accession>A0A9D2P413</accession>
<organism evidence="4 5">
    <name type="scientific">Candidatus Intestinimonas pullistercoris</name>
    <dbReference type="NCBI Taxonomy" id="2838623"/>
    <lineage>
        <taxon>Bacteria</taxon>
        <taxon>Bacillati</taxon>
        <taxon>Bacillota</taxon>
        <taxon>Clostridia</taxon>
        <taxon>Eubacteriales</taxon>
        <taxon>Intestinimonas</taxon>
    </lineage>
</organism>
<feature type="chain" id="PRO_5039677288" description="SLH domain-containing protein" evidence="2">
    <location>
        <begin position="24"/>
        <end position="379"/>
    </location>
</feature>
<protein>
    <recommendedName>
        <fullName evidence="3">SLH domain-containing protein</fullName>
    </recommendedName>
</protein>
<gene>
    <name evidence="4" type="ORF">H9701_10635</name>
</gene>
<dbReference type="InterPro" id="IPR001119">
    <property type="entry name" value="SLH_dom"/>
</dbReference>
<comment type="caution">
    <text evidence="4">The sequence shown here is derived from an EMBL/GenBank/DDBJ whole genome shotgun (WGS) entry which is preliminary data.</text>
</comment>
<evidence type="ECO:0000259" key="3">
    <source>
        <dbReference type="PROSITE" id="PS51272"/>
    </source>
</evidence>
<dbReference type="Proteomes" id="UP000823882">
    <property type="component" value="Unassembled WGS sequence"/>
</dbReference>
<reference evidence="4" key="1">
    <citation type="journal article" date="2021" name="PeerJ">
        <title>Extensive microbial diversity within the chicken gut microbiome revealed by metagenomics and culture.</title>
        <authorList>
            <person name="Gilroy R."/>
            <person name="Ravi A."/>
            <person name="Getino M."/>
            <person name="Pursley I."/>
            <person name="Horton D.L."/>
            <person name="Alikhan N.F."/>
            <person name="Baker D."/>
            <person name="Gharbi K."/>
            <person name="Hall N."/>
            <person name="Watson M."/>
            <person name="Adriaenssens E.M."/>
            <person name="Foster-Nyarko E."/>
            <person name="Jarju S."/>
            <person name="Secka A."/>
            <person name="Antonio M."/>
            <person name="Oren A."/>
            <person name="Chaudhuri R.R."/>
            <person name="La Ragione R."/>
            <person name="Hildebrand F."/>
            <person name="Pallen M.J."/>
        </authorList>
    </citation>
    <scope>NUCLEOTIDE SEQUENCE</scope>
    <source>
        <strain evidence="4">CHK186-1790</strain>
    </source>
</reference>
<keyword evidence="1" id="KW-0677">Repeat</keyword>
<evidence type="ECO:0000313" key="5">
    <source>
        <dbReference type="Proteomes" id="UP000823882"/>
    </source>
</evidence>
<feature type="domain" description="SLH" evidence="3">
    <location>
        <begin position="233"/>
        <end position="298"/>
    </location>
</feature>